<dbReference type="Pfam" id="PF04542">
    <property type="entry name" value="Sigma70_r2"/>
    <property type="match status" value="1"/>
</dbReference>
<dbReference type="PANTHER" id="PTHR43133:SF50">
    <property type="entry name" value="ECF RNA POLYMERASE SIGMA FACTOR SIGM"/>
    <property type="match status" value="1"/>
</dbReference>
<evidence type="ECO:0000256" key="5">
    <source>
        <dbReference type="ARBA" id="ARBA00023163"/>
    </source>
</evidence>
<keyword evidence="9" id="KW-1185">Reference proteome</keyword>
<dbReference type="Gene3D" id="1.10.1740.10">
    <property type="match status" value="1"/>
</dbReference>
<dbReference type="Gene3D" id="1.10.10.10">
    <property type="entry name" value="Winged helix-like DNA-binding domain superfamily/Winged helix DNA-binding domain"/>
    <property type="match status" value="1"/>
</dbReference>
<dbReference type="GO" id="GO:0003677">
    <property type="term" value="F:DNA binding"/>
    <property type="evidence" value="ECO:0007669"/>
    <property type="project" value="UniProtKB-KW"/>
</dbReference>
<proteinExistence type="inferred from homology"/>
<dbReference type="KEGG" id="daur:Daura_11045"/>
<dbReference type="AlphaFoldDB" id="A0A9Q9II81"/>
<dbReference type="InterPro" id="IPR013324">
    <property type="entry name" value="RNA_pol_sigma_r3/r4-like"/>
</dbReference>
<dbReference type="InterPro" id="IPR013249">
    <property type="entry name" value="RNA_pol_sigma70_r4_t2"/>
</dbReference>
<dbReference type="GO" id="GO:0016987">
    <property type="term" value="F:sigma factor activity"/>
    <property type="evidence" value="ECO:0007669"/>
    <property type="project" value="UniProtKB-KW"/>
</dbReference>
<dbReference type="RefSeq" id="WP_052387209.1">
    <property type="nucleotide sequence ID" value="NZ_CP073767.1"/>
</dbReference>
<evidence type="ECO:0000259" key="6">
    <source>
        <dbReference type="Pfam" id="PF04542"/>
    </source>
</evidence>
<keyword evidence="3" id="KW-0731">Sigma factor</keyword>
<sequence>MDETTFDECYRATVRRLVQYAYAMCGDAEVAQDLAHEAYLRAWQRRRRLAGYEDLEAWLRLVVTRLSADRWRRLAVHRRTLARLRPPPPAPPPSDDTVLLVRALREIPARQRQAVVLHYLVGLSVADVATEIGTSAGTVKSWLARGRAALGAHLGGPAYAGKEHGDA</sequence>
<evidence type="ECO:0000259" key="7">
    <source>
        <dbReference type="Pfam" id="PF08281"/>
    </source>
</evidence>
<evidence type="ECO:0000313" key="8">
    <source>
        <dbReference type="EMBL" id="UWZ56654.1"/>
    </source>
</evidence>
<evidence type="ECO:0000256" key="1">
    <source>
        <dbReference type="ARBA" id="ARBA00010641"/>
    </source>
</evidence>
<dbReference type="InterPro" id="IPR013325">
    <property type="entry name" value="RNA_pol_sigma_r2"/>
</dbReference>
<protein>
    <submittedName>
        <fullName evidence="8">Sigma-70 family RNA polymerase sigma factor</fullName>
    </submittedName>
</protein>
<accession>A0A9Q9II81</accession>
<feature type="domain" description="RNA polymerase sigma factor 70 region 4 type 2" evidence="7">
    <location>
        <begin position="99"/>
        <end position="150"/>
    </location>
</feature>
<dbReference type="PANTHER" id="PTHR43133">
    <property type="entry name" value="RNA POLYMERASE ECF-TYPE SIGMA FACTO"/>
    <property type="match status" value="1"/>
</dbReference>
<organism evidence="8 9">
    <name type="scientific">Dactylosporangium aurantiacum</name>
    <dbReference type="NCBI Taxonomy" id="35754"/>
    <lineage>
        <taxon>Bacteria</taxon>
        <taxon>Bacillati</taxon>
        <taxon>Actinomycetota</taxon>
        <taxon>Actinomycetes</taxon>
        <taxon>Micromonosporales</taxon>
        <taxon>Micromonosporaceae</taxon>
        <taxon>Dactylosporangium</taxon>
    </lineage>
</organism>
<evidence type="ECO:0000313" key="9">
    <source>
        <dbReference type="Proteomes" id="UP001058003"/>
    </source>
</evidence>
<evidence type="ECO:0000256" key="4">
    <source>
        <dbReference type="ARBA" id="ARBA00023125"/>
    </source>
</evidence>
<reference evidence="8" key="1">
    <citation type="submission" date="2021-04" db="EMBL/GenBank/DDBJ databases">
        <title>Dactylosporangium aurantiacum NRRL B-8018 full assembly.</title>
        <authorList>
            <person name="Hartkoorn R.C."/>
            <person name="Beaudoing E."/>
            <person name="Hot D."/>
        </authorList>
    </citation>
    <scope>NUCLEOTIDE SEQUENCE</scope>
    <source>
        <strain evidence="8">NRRL B-8018</strain>
    </source>
</reference>
<dbReference type="NCBIfam" id="TIGR02937">
    <property type="entry name" value="sigma70-ECF"/>
    <property type="match status" value="1"/>
</dbReference>
<dbReference type="OrthoDB" id="3777963at2"/>
<evidence type="ECO:0000256" key="2">
    <source>
        <dbReference type="ARBA" id="ARBA00023015"/>
    </source>
</evidence>
<keyword evidence="5" id="KW-0804">Transcription</keyword>
<dbReference type="InterPro" id="IPR007627">
    <property type="entry name" value="RNA_pol_sigma70_r2"/>
</dbReference>
<name>A0A9Q9II81_9ACTN</name>
<dbReference type="CDD" id="cd06171">
    <property type="entry name" value="Sigma70_r4"/>
    <property type="match status" value="1"/>
</dbReference>
<dbReference type="Pfam" id="PF08281">
    <property type="entry name" value="Sigma70_r4_2"/>
    <property type="match status" value="1"/>
</dbReference>
<dbReference type="GO" id="GO:0006352">
    <property type="term" value="P:DNA-templated transcription initiation"/>
    <property type="evidence" value="ECO:0007669"/>
    <property type="project" value="InterPro"/>
</dbReference>
<dbReference type="EMBL" id="CP073767">
    <property type="protein sequence ID" value="UWZ56654.1"/>
    <property type="molecule type" value="Genomic_DNA"/>
</dbReference>
<keyword evidence="2" id="KW-0805">Transcription regulation</keyword>
<dbReference type="SUPFAM" id="SSF88659">
    <property type="entry name" value="Sigma3 and sigma4 domains of RNA polymerase sigma factors"/>
    <property type="match status" value="1"/>
</dbReference>
<feature type="domain" description="RNA polymerase sigma-70 region 2" evidence="6">
    <location>
        <begin position="10"/>
        <end position="74"/>
    </location>
</feature>
<gene>
    <name evidence="8" type="ORF">Daura_11045</name>
</gene>
<dbReference type="InterPro" id="IPR039425">
    <property type="entry name" value="RNA_pol_sigma-70-like"/>
</dbReference>
<dbReference type="InterPro" id="IPR036388">
    <property type="entry name" value="WH-like_DNA-bd_sf"/>
</dbReference>
<keyword evidence="4" id="KW-0238">DNA-binding</keyword>
<dbReference type="InterPro" id="IPR014284">
    <property type="entry name" value="RNA_pol_sigma-70_dom"/>
</dbReference>
<comment type="similarity">
    <text evidence="1">Belongs to the sigma-70 factor family. ECF subfamily.</text>
</comment>
<dbReference type="Proteomes" id="UP001058003">
    <property type="component" value="Chromosome"/>
</dbReference>
<evidence type="ECO:0000256" key="3">
    <source>
        <dbReference type="ARBA" id="ARBA00023082"/>
    </source>
</evidence>
<dbReference type="SUPFAM" id="SSF88946">
    <property type="entry name" value="Sigma2 domain of RNA polymerase sigma factors"/>
    <property type="match status" value="1"/>
</dbReference>